<accession>A0AAW9SA12</accession>
<proteinExistence type="predicted"/>
<name>A0AAW9SA12_9BACT</name>
<dbReference type="EMBL" id="JBDKWZ010000008">
    <property type="protein sequence ID" value="MEN7549298.1"/>
    <property type="molecule type" value="Genomic_DNA"/>
</dbReference>
<dbReference type="Proteomes" id="UP001403385">
    <property type="component" value="Unassembled WGS sequence"/>
</dbReference>
<comment type="caution">
    <text evidence="1">The sequence shown here is derived from an EMBL/GenBank/DDBJ whole genome shotgun (WGS) entry which is preliminary data.</text>
</comment>
<keyword evidence="2" id="KW-1185">Reference proteome</keyword>
<sequence>METVITRTAYKLTIKFQDGSDIPKRLKEKDRNTKSNLDSKVEQTFQRHVQAWTDTINSILRHVSNNEQAWRFIRINPKVDDLTIDSVTLCKDFLAFNDLLVQRRDIDNCSADELGKLCMLFTAFQREIENHIKKESI</sequence>
<dbReference type="RefSeq" id="WP_346822074.1">
    <property type="nucleotide sequence ID" value="NZ_JBDKWZ010000008.1"/>
</dbReference>
<organism evidence="1 2">
    <name type="scientific">Rapidithrix thailandica</name>
    <dbReference type="NCBI Taxonomy" id="413964"/>
    <lineage>
        <taxon>Bacteria</taxon>
        <taxon>Pseudomonadati</taxon>
        <taxon>Bacteroidota</taxon>
        <taxon>Cytophagia</taxon>
        <taxon>Cytophagales</taxon>
        <taxon>Flammeovirgaceae</taxon>
        <taxon>Rapidithrix</taxon>
    </lineage>
</organism>
<evidence type="ECO:0000313" key="2">
    <source>
        <dbReference type="Proteomes" id="UP001403385"/>
    </source>
</evidence>
<evidence type="ECO:0000313" key="1">
    <source>
        <dbReference type="EMBL" id="MEN7549298.1"/>
    </source>
</evidence>
<dbReference type="AlphaFoldDB" id="A0AAW9SA12"/>
<gene>
    <name evidence="1" type="ORF">AAG747_15345</name>
</gene>
<reference evidence="1 2" key="1">
    <citation type="submission" date="2024-04" db="EMBL/GenBank/DDBJ databases">
        <title>Novel genus in family Flammeovirgaceae.</title>
        <authorList>
            <person name="Nguyen T.H."/>
            <person name="Vuong T.Q."/>
            <person name="Le H."/>
            <person name="Kim S.-G."/>
        </authorList>
    </citation>
    <scope>NUCLEOTIDE SEQUENCE [LARGE SCALE GENOMIC DNA]</scope>
    <source>
        <strain evidence="1 2">JCM 23209</strain>
    </source>
</reference>
<protein>
    <submittedName>
        <fullName evidence="1">Uncharacterized protein</fullName>
    </submittedName>
</protein>